<evidence type="ECO:0000313" key="5">
    <source>
        <dbReference type="EMBL" id="AOZ56077.1"/>
    </source>
</evidence>
<dbReference type="InterPro" id="IPR011332">
    <property type="entry name" value="Ribosomal_zn-bd"/>
</dbReference>
<dbReference type="GO" id="GO:1990904">
    <property type="term" value="C:ribonucleoprotein complex"/>
    <property type="evidence" value="ECO:0007669"/>
    <property type="project" value="UniProtKB-KW"/>
</dbReference>
<evidence type="ECO:0000256" key="2">
    <source>
        <dbReference type="ARBA" id="ARBA00023274"/>
    </source>
</evidence>
<dbReference type="AlphaFoldDB" id="A0A1L2JK34"/>
<dbReference type="GO" id="GO:0005840">
    <property type="term" value="C:ribosome"/>
    <property type="evidence" value="ECO:0007669"/>
    <property type="project" value="UniProtKB-KW"/>
</dbReference>
<dbReference type="Pfam" id="PF01020">
    <property type="entry name" value="Ribosomal_L40e"/>
    <property type="match status" value="1"/>
</dbReference>
<evidence type="ECO:0000256" key="1">
    <source>
        <dbReference type="ARBA" id="ARBA00022980"/>
    </source>
</evidence>
<dbReference type="InterPro" id="IPR038587">
    <property type="entry name" value="Ribosomal_eL40_sf"/>
</dbReference>
<dbReference type="PANTHER" id="PTHR39649">
    <property type="entry name" value="50S RIBOSOMAL PROTEIN L40E"/>
    <property type="match status" value="1"/>
</dbReference>
<dbReference type="GO" id="GO:0003735">
    <property type="term" value="F:structural constituent of ribosome"/>
    <property type="evidence" value="ECO:0007669"/>
    <property type="project" value="InterPro"/>
</dbReference>
<keyword evidence="1 5" id="KW-0689">Ribosomal protein</keyword>
<reference evidence="5" key="1">
    <citation type="journal article" date="2017" name="Nature">
        <title>Metagenomic exploration of ASGARD archaea illuminates the origin of cellular complexity in eukaryotes.</title>
        <authorList>
            <person name="Zaremba-Niedzwiedzka K."/>
            <person name="Caceres E.F."/>
            <person name="Saw J.H.W."/>
            <person name="Backstrom D."/>
            <person name="Juzokaite L."/>
            <person name="Vancaester E."/>
            <person name="Seitz K.W."/>
            <person name="Anantharaman K."/>
            <person name="Starnawski P."/>
            <person name="Kjeldsen K.U."/>
            <person name="Stott M.B."/>
            <person name="Nunoura T."/>
            <person name="Banfield J.F."/>
            <person name="Schramm A."/>
            <person name="Baker B.J."/>
            <person name="Spang A."/>
            <person name="Ettema T.J.G."/>
        </authorList>
    </citation>
    <scope>NUCLEOTIDE SEQUENCE</scope>
    <source>
        <strain evidence="5">TIV_2</strain>
    </source>
</reference>
<dbReference type="InterPro" id="IPR023657">
    <property type="entry name" value="Ribosomal_eL40_arc"/>
</dbReference>
<dbReference type="EMBL" id="KX764990">
    <property type="protein sequence ID" value="AOZ56077.1"/>
    <property type="molecule type" value="Genomic_DNA"/>
</dbReference>
<proteinExistence type="predicted"/>
<dbReference type="PANTHER" id="PTHR39649:SF1">
    <property type="entry name" value="LARGE RIBOSOMAL SUBUNIT PROTEIN EL40"/>
    <property type="match status" value="1"/>
</dbReference>
<name>A0A1L2JK34_9CREN</name>
<dbReference type="GO" id="GO:0006412">
    <property type="term" value="P:translation"/>
    <property type="evidence" value="ECO:0007669"/>
    <property type="project" value="InterPro"/>
</dbReference>
<feature type="domain" description="Large ribosomal subunit protein eL40" evidence="4">
    <location>
        <begin position="3"/>
        <end position="51"/>
    </location>
</feature>
<keyword evidence="2" id="KW-0687">Ribonucleoprotein</keyword>
<dbReference type="SUPFAM" id="SSF57829">
    <property type="entry name" value="Zn-binding ribosomal proteins"/>
    <property type="match status" value="1"/>
</dbReference>
<organism evidence="5">
    <name type="scientific">uncultured korarchaeote</name>
    <dbReference type="NCBI Taxonomy" id="161241"/>
    <lineage>
        <taxon>Archaea</taxon>
        <taxon>Thermoproteota</taxon>
        <taxon>environmental samples</taxon>
    </lineage>
</organism>
<dbReference type="Gene3D" id="4.10.1060.50">
    <property type="match status" value="1"/>
</dbReference>
<accession>A0A1L2JK34</accession>
<dbReference type="NCBIfam" id="NF003161">
    <property type="entry name" value="PRK04136.1"/>
    <property type="match status" value="1"/>
</dbReference>
<evidence type="ECO:0000259" key="4">
    <source>
        <dbReference type="SMART" id="SM01377"/>
    </source>
</evidence>
<dbReference type="SMART" id="SM01377">
    <property type="entry name" value="Ribosomal_L40e"/>
    <property type="match status" value="1"/>
</dbReference>
<dbReference type="InterPro" id="IPR001975">
    <property type="entry name" value="Ribosomal_eL40_dom"/>
</dbReference>
<protein>
    <recommendedName>
        <fullName evidence="3">50S ribosomal protein L40e</fullName>
    </recommendedName>
</protein>
<sequence>MPIEDPMKRRVAMKALLHYKICRTCGARNPISATKCRRCRGKNLRLKRTKLTRR</sequence>
<evidence type="ECO:0000256" key="3">
    <source>
        <dbReference type="ARBA" id="ARBA00035355"/>
    </source>
</evidence>